<dbReference type="InterPro" id="IPR005715">
    <property type="entry name" value="Glu_5kinase/COase_Synthase"/>
</dbReference>
<dbReference type="PROSITE" id="PS50890">
    <property type="entry name" value="PUA"/>
    <property type="match status" value="1"/>
</dbReference>
<comment type="pathway">
    <text evidence="8">Amino-acid biosynthesis; L-proline biosynthesis; L-glutamate 5-semialdehyde from L-glutamate: step 1/2.</text>
</comment>
<dbReference type="AlphaFoldDB" id="A0A0B2JYD9"/>
<evidence type="ECO:0000256" key="5">
    <source>
        <dbReference type="ARBA" id="ARBA00022741"/>
    </source>
</evidence>
<organism evidence="10 11">
    <name type="scientific">Anaerovibrio lipolyticus</name>
    <dbReference type="NCBI Taxonomy" id="82374"/>
    <lineage>
        <taxon>Bacteria</taxon>
        <taxon>Bacillati</taxon>
        <taxon>Bacillota</taxon>
        <taxon>Negativicutes</taxon>
        <taxon>Selenomonadales</taxon>
        <taxon>Selenomonadaceae</taxon>
        <taxon>Anaerovibrio</taxon>
    </lineage>
</organism>
<evidence type="ECO:0000256" key="4">
    <source>
        <dbReference type="ARBA" id="ARBA00022679"/>
    </source>
</evidence>
<dbReference type="SMART" id="SM00359">
    <property type="entry name" value="PUA"/>
    <property type="match status" value="1"/>
</dbReference>
<dbReference type="FunFam" id="3.40.1160.10:FF:000018">
    <property type="entry name" value="Glutamate 5-kinase"/>
    <property type="match status" value="1"/>
</dbReference>
<evidence type="ECO:0000256" key="8">
    <source>
        <dbReference type="HAMAP-Rule" id="MF_00456"/>
    </source>
</evidence>
<evidence type="ECO:0000256" key="6">
    <source>
        <dbReference type="ARBA" id="ARBA00022777"/>
    </source>
</evidence>
<evidence type="ECO:0000259" key="9">
    <source>
        <dbReference type="SMART" id="SM00359"/>
    </source>
</evidence>
<dbReference type="InterPro" id="IPR041739">
    <property type="entry name" value="G5K_ProB"/>
</dbReference>
<keyword evidence="1 8" id="KW-0963">Cytoplasm</keyword>
<dbReference type="GO" id="GO:0003723">
    <property type="term" value="F:RNA binding"/>
    <property type="evidence" value="ECO:0007669"/>
    <property type="project" value="InterPro"/>
</dbReference>
<evidence type="ECO:0000256" key="7">
    <source>
        <dbReference type="ARBA" id="ARBA00022840"/>
    </source>
</evidence>
<gene>
    <name evidence="8" type="primary">proB</name>
    <name evidence="10" type="ORF">NZ47_03775</name>
</gene>
<dbReference type="STRING" id="82374.NZ47_03775"/>
<dbReference type="InterPro" id="IPR036393">
    <property type="entry name" value="AceGlu_kinase-like_sf"/>
</dbReference>
<dbReference type="PANTHER" id="PTHR43654">
    <property type="entry name" value="GLUTAMATE 5-KINASE"/>
    <property type="match status" value="1"/>
</dbReference>
<accession>A0A0B2JYD9</accession>
<reference evidence="10 11" key="1">
    <citation type="journal article" date="2013" name="PLoS ONE">
        <title>Identification and characterization of three novel lipases belonging to families II and V from Anaerovibrio lipolyticus 5ST.</title>
        <authorList>
            <person name="Prive F."/>
            <person name="Kaderbhai N.N."/>
            <person name="Girdwood S."/>
            <person name="Worgan H.J."/>
            <person name="Pinloche E."/>
            <person name="Scollan N.D."/>
            <person name="Huws S.A."/>
            <person name="Newbold C.J."/>
        </authorList>
    </citation>
    <scope>NUCLEOTIDE SEQUENCE [LARGE SCALE GENOMIC DNA]</scope>
    <source>
        <strain evidence="10 11">5S</strain>
    </source>
</reference>
<dbReference type="SUPFAM" id="SSF53633">
    <property type="entry name" value="Carbamate kinase-like"/>
    <property type="match status" value="1"/>
</dbReference>
<dbReference type="EMBL" id="JSCE01000078">
    <property type="protein sequence ID" value="KHM52609.1"/>
    <property type="molecule type" value="Genomic_DNA"/>
</dbReference>
<dbReference type="Pfam" id="PF00696">
    <property type="entry name" value="AA_kinase"/>
    <property type="match status" value="1"/>
</dbReference>
<dbReference type="Gene3D" id="2.30.130.10">
    <property type="entry name" value="PUA domain"/>
    <property type="match status" value="1"/>
</dbReference>
<dbReference type="NCBIfam" id="TIGR01027">
    <property type="entry name" value="proB"/>
    <property type="match status" value="1"/>
</dbReference>
<comment type="similarity">
    <text evidence="8">Belongs to the glutamate 5-kinase family.</text>
</comment>
<dbReference type="InterPro" id="IPR001057">
    <property type="entry name" value="Glu/AcGlu_kinase"/>
</dbReference>
<keyword evidence="6 8" id="KW-0418">Kinase</keyword>
<keyword evidence="11" id="KW-1185">Reference proteome</keyword>
<dbReference type="PRINTS" id="PR00474">
    <property type="entry name" value="GLU5KINASE"/>
</dbReference>
<protein>
    <recommendedName>
        <fullName evidence="8">Glutamate 5-kinase</fullName>
        <ecNumber evidence="8">2.7.2.11</ecNumber>
    </recommendedName>
    <alternativeName>
        <fullName evidence="8">Gamma-glutamyl kinase</fullName>
        <shortName evidence="8">GK</shortName>
    </alternativeName>
</protein>
<dbReference type="Proteomes" id="UP000030993">
    <property type="component" value="Unassembled WGS sequence"/>
</dbReference>
<keyword evidence="7 8" id="KW-0067">ATP-binding</keyword>
<evidence type="ECO:0000256" key="3">
    <source>
        <dbReference type="ARBA" id="ARBA00022650"/>
    </source>
</evidence>
<keyword evidence="4 8" id="KW-0808">Transferase</keyword>
<dbReference type="InterPro" id="IPR019797">
    <property type="entry name" value="Glutamate_5-kinase_CS"/>
</dbReference>
<feature type="binding site" evidence="8">
    <location>
        <position position="155"/>
    </location>
    <ligand>
        <name>substrate</name>
    </ligand>
</feature>
<dbReference type="GO" id="GO:0055129">
    <property type="term" value="P:L-proline biosynthetic process"/>
    <property type="evidence" value="ECO:0007669"/>
    <property type="project" value="UniProtKB-UniRule"/>
</dbReference>
<dbReference type="Gene3D" id="3.40.1160.10">
    <property type="entry name" value="Acetylglutamate kinase-like"/>
    <property type="match status" value="1"/>
</dbReference>
<dbReference type="CDD" id="cd04242">
    <property type="entry name" value="AAK_G5K_ProB"/>
    <property type="match status" value="1"/>
</dbReference>
<proteinExistence type="inferred from homology"/>
<comment type="function">
    <text evidence="8">Catalyzes the transfer of a phosphate group to glutamate to form L-glutamate 5-phosphate.</text>
</comment>
<evidence type="ECO:0000313" key="10">
    <source>
        <dbReference type="EMBL" id="KHM52609.1"/>
    </source>
</evidence>
<dbReference type="InterPro" id="IPR001048">
    <property type="entry name" value="Asp/Glu/Uridylate_kinase"/>
</dbReference>
<dbReference type="eggNOG" id="COG0263">
    <property type="taxonomic scope" value="Bacteria"/>
</dbReference>
<keyword evidence="2 8" id="KW-0028">Amino-acid biosynthesis</keyword>
<dbReference type="GO" id="GO:0005524">
    <property type="term" value="F:ATP binding"/>
    <property type="evidence" value="ECO:0007669"/>
    <property type="project" value="UniProtKB-KW"/>
</dbReference>
<dbReference type="InterPro" id="IPR036974">
    <property type="entry name" value="PUA_sf"/>
</dbReference>
<dbReference type="InterPro" id="IPR015947">
    <property type="entry name" value="PUA-like_sf"/>
</dbReference>
<comment type="catalytic activity">
    <reaction evidence="8">
        <text>L-glutamate + ATP = L-glutamyl 5-phosphate + ADP</text>
        <dbReference type="Rhea" id="RHEA:14877"/>
        <dbReference type="ChEBI" id="CHEBI:29985"/>
        <dbReference type="ChEBI" id="CHEBI:30616"/>
        <dbReference type="ChEBI" id="CHEBI:58274"/>
        <dbReference type="ChEBI" id="CHEBI:456216"/>
        <dbReference type="EC" id="2.7.2.11"/>
    </reaction>
</comment>
<dbReference type="HAMAP" id="MF_00456">
    <property type="entry name" value="ProB"/>
    <property type="match status" value="1"/>
</dbReference>
<dbReference type="UniPathway" id="UPA00098">
    <property type="reaction ID" value="UER00359"/>
</dbReference>
<evidence type="ECO:0000256" key="2">
    <source>
        <dbReference type="ARBA" id="ARBA00022605"/>
    </source>
</evidence>
<feature type="binding site" evidence="8">
    <location>
        <begin position="175"/>
        <end position="176"/>
    </location>
    <ligand>
        <name>ATP</name>
        <dbReference type="ChEBI" id="CHEBI:30616"/>
    </ligand>
</feature>
<dbReference type="SUPFAM" id="SSF88697">
    <property type="entry name" value="PUA domain-like"/>
    <property type="match status" value="1"/>
</dbReference>
<keyword evidence="3 8" id="KW-0641">Proline biosynthesis</keyword>
<dbReference type="CDD" id="cd21157">
    <property type="entry name" value="PUA_G5K"/>
    <property type="match status" value="1"/>
</dbReference>
<dbReference type="Pfam" id="PF01472">
    <property type="entry name" value="PUA"/>
    <property type="match status" value="1"/>
</dbReference>
<keyword evidence="5 8" id="KW-0547">Nucleotide-binding</keyword>
<dbReference type="EC" id="2.7.2.11" evidence="8"/>
<dbReference type="PIRSF" id="PIRSF000729">
    <property type="entry name" value="GK"/>
    <property type="match status" value="1"/>
</dbReference>
<feature type="binding site" evidence="8">
    <location>
        <position position="143"/>
    </location>
    <ligand>
        <name>substrate</name>
    </ligand>
</feature>
<comment type="caution">
    <text evidence="10">The sequence shown here is derived from an EMBL/GenBank/DDBJ whole genome shotgun (WGS) entry which is preliminary data.</text>
</comment>
<dbReference type="PANTHER" id="PTHR43654:SF1">
    <property type="entry name" value="ISOPENTENYL PHOSPHATE KINASE"/>
    <property type="match status" value="1"/>
</dbReference>
<name>A0A0B2JYD9_9FIRM</name>
<feature type="binding site" evidence="8">
    <location>
        <position position="16"/>
    </location>
    <ligand>
        <name>ATP</name>
        <dbReference type="ChEBI" id="CHEBI:30616"/>
    </ligand>
</feature>
<evidence type="ECO:0000313" key="11">
    <source>
        <dbReference type="Proteomes" id="UP000030993"/>
    </source>
</evidence>
<dbReference type="GO" id="GO:0004349">
    <property type="term" value="F:glutamate 5-kinase activity"/>
    <property type="evidence" value="ECO:0007669"/>
    <property type="project" value="UniProtKB-UniRule"/>
</dbReference>
<feature type="binding site" evidence="8">
    <location>
        <position position="56"/>
    </location>
    <ligand>
        <name>substrate</name>
    </ligand>
</feature>
<comment type="subcellular location">
    <subcellularLocation>
        <location evidence="8">Cytoplasm</location>
    </subcellularLocation>
</comment>
<dbReference type="RefSeq" id="WP_039206622.1">
    <property type="nucleotide sequence ID" value="NZ_JSCE01000078.1"/>
</dbReference>
<dbReference type="PROSITE" id="PS00902">
    <property type="entry name" value="GLUTAMATE_5_KINASE"/>
    <property type="match status" value="1"/>
</dbReference>
<evidence type="ECO:0000256" key="1">
    <source>
        <dbReference type="ARBA" id="ARBA00022490"/>
    </source>
</evidence>
<dbReference type="InterPro" id="IPR011529">
    <property type="entry name" value="Glu_5kinase"/>
</dbReference>
<dbReference type="InterPro" id="IPR002478">
    <property type="entry name" value="PUA"/>
</dbReference>
<feature type="binding site" evidence="8">
    <location>
        <begin position="217"/>
        <end position="223"/>
    </location>
    <ligand>
        <name>ATP</name>
        <dbReference type="ChEBI" id="CHEBI:30616"/>
    </ligand>
</feature>
<sequence length="374" mass="40222">METREHIKSASRIVVKVGTSTLLYDNGKLNLYRIEQLVRELADLSSQGKDVILVSSGAIGAGVVRMGLSERPSGVKEKQALAAVGQGMLMHIYDKLFAEYGQVAGQVLLTRDNYVQHKQYNNSRNTLLTMLKMGVVPIINENDAVAVDEVKIGDNDNLSAMVAALVDADLLIILSDIDGVYTGNPSKDPSATLIHEIKEITPHIEQIAGGAGSALGTGGMSTKIEAAKIATASGVTMCIASGSEKGIIRRIIDGENVGTVFPPKEAHLKARKGWLAFGKRISGDLVVDAGCVKALKSGSSLLAAGIKQSEGEYTIGDTVRVLTEDYQEIARGVINFDRNDLEKIKGLKTDEFKVLLPDNDHDEVIHRDNMVLMI</sequence>
<feature type="domain" description="PUA" evidence="9">
    <location>
        <begin position="283"/>
        <end position="361"/>
    </location>
</feature>
<dbReference type="GO" id="GO:0005829">
    <property type="term" value="C:cytosol"/>
    <property type="evidence" value="ECO:0007669"/>
    <property type="project" value="TreeGrafter"/>
</dbReference>